<accession>A0A383ACF2</accession>
<dbReference type="EMBL" id="UINC01190970">
    <property type="protein sequence ID" value="SVE05372.1"/>
    <property type="molecule type" value="Genomic_DNA"/>
</dbReference>
<protein>
    <recommendedName>
        <fullName evidence="2">UDP-N-acetylglucosamine 2-epimerase domain-containing protein</fullName>
    </recommendedName>
</protein>
<name>A0A383ACF2_9ZZZZ</name>
<evidence type="ECO:0000313" key="1">
    <source>
        <dbReference type="EMBL" id="SVE05372.1"/>
    </source>
</evidence>
<sequence length="205" mass="23943">IKTVFKPRPILFVSTALYAGYFQDRTFPQTDIEIAKREKKILEDVLNRVPHPVDYKPYPAIRYADPDPVLKIIPKLQNIHITGAHTDLRYLLHKYRIIITSRATSTISWCMMSEKPMVFVETGDGYALRKSVKEGFKKSLFYFEEKKRDFHKDILQFLSQPIEKIEKRWKEKESARIDLINNFFSTPQVGAGYRAANEITLSLNT</sequence>
<proteinExistence type="predicted"/>
<reference evidence="1" key="1">
    <citation type="submission" date="2018-05" db="EMBL/GenBank/DDBJ databases">
        <authorList>
            <person name="Lanie J.A."/>
            <person name="Ng W.-L."/>
            <person name="Kazmierczak K.M."/>
            <person name="Andrzejewski T.M."/>
            <person name="Davidsen T.M."/>
            <person name="Wayne K.J."/>
            <person name="Tettelin H."/>
            <person name="Glass J.I."/>
            <person name="Rusch D."/>
            <person name="Podicherti R."/>
            <person name="Tsui H.-C.T."/>
            <person name="Winkler M.E."/>
        </authorList>
    </citation>
    <scope>NUCLEOTIDE SEQUENCE</scope>
</reference>
<gene>
    <name evidence="1" type="ORF">METZ01_LOCUS458226</name>
</gene>
<feature type="non-terminal residue" evidence="1">
    <location>
        <position position="1"/>
    </location>
</feature>
<evidence type="ECO:0008006" key="2">
    <source>
        <dbReference type="Google" id="ProtNLM"/>
    </source>
</evidence>
<dbReference type="AlphaFoldDB" id="A0A383ACF2"/>
<organism evidence="1">
    <name type="scientific">marine metagenome</name>
    <dbReference type="NCBI Taxonomy" id="408172"/>
    <lineage>
        <taxon>unclassified sequences</taxon>
        <taxon>metagenomes</taxon>
        <taxon>ecological metagenomes</taxon>
    </lineage>
</organism>